<dbReference type="Proteomes" id="UP000626092">
    <property type="component" value="Unassembled WGS sequence"/>
</dbReference>
<keyword evidence="2" id="KW-1185">Reference proteome</keyword>
<dbReference type="AlphaFoldDB" id="A0A834L4V3"/>
<evidence type="ECO:0000313" key="1">
    <source>
        <dbReference type="EMBL" id="KAF7113540.1"/>
    </source>
</evidence>
<proteinExistence type="predicted"/>
<dbReference type="OrthoDB" id="1738951at2759"/>
<organism evidence="1 2">
    <name type="scientific">Rhododendron simsii</name>
    <name type="common">Sims's rhododendron</name>
    <dbReference type="NCBI Taxonomy" id="118357"/>
    <lineage>
        <taxon>Eukaryota</taxon>
        <taxon>Viridiplantae</taxon>
        <taxon>Streptophyta</taxon>
        <taxon>Embryophyta</taxon>
        <taxon>Tracheophyta</taxon>
        <taxon>Spermatophyta</taxon>
        <taxon>Magnoliopsida</taxon>
        <taxon>eudicotyledons</taxon>
        <taxon>Gunneridae</taxon>
        <taxon>Pentapetalae</taxon>
        <taxon>asterids</taxon>
        <taxon>Ericales</taxon>
        <taxon>Ericaceae</taxon>
        <taxon>Ericoideae</taxon>
        <taxon>Rhodoreae</taxon>
        <taxon>Rhododendron</taxon>
    </lineage>
</organism>
<reference evidence="1" key="1">
    <citation type="submission" date="2019-11" db="EMBL/GenBank/DDBJ databases">
        <authorList>
            <person name="Liu Y."/>
            <person name="Hou J."/>
            <person name="Li T.-Q."/>
            <person name="Guan C.-H."/>
            <person name="Wu X."/>
            <person name="Wu H.-Z."/>
            <person name="Ling F."/>
            <person name="Zhang R."/>
            <person name="Shi X.-G."/>
            <person name="Ren J.-P."/>
            <person name="Chen E.-F."/>
            <person name="Sun J.-M."/>
        </authorList>
    </citation>
    <scope>NUCLEOTIDE SEQUENCE</scope>
    <source>
        <strain evidence="1">Adult_tree_wgs_1</strain>
        <tissue evidence="1">Leaves</tissue>
    </source>
</reference>
<evidence type="ECO:0000313" key="2">
    <source>
        <dbReference type="Proteomes" id="UP000626092"/>
    </source>
</evidence>
<sequence length="78" mass="9542">MLLSLLSKRILDADSRNQVHWSFQFENHIHIVLNRDAYGFTVRPQHLQRYREYTDIYKVLDSRHSFYASNHFFIRCII</sequence>
<name>A0A834L4V3_RHOSS</name>
<comment type="caution">
    <text evidence="1">The sequence shown here is derived from an EMBL/GenBank/DDBJ whole genome shotgun (WGS) entry which is preliminary data.</text>
</comment>
<gene>
    <name evidence="1" type="ORF">RHSIM_RhsimUnG0119900</name>
</gene>
<accession>A0A834L4V3</accession>
<dbReference type="EMBL" id="WJXA01000277">
    <property type="protein sequence ID" value="KAF7113540.1"/>
    <property type="molecule type" value="Genomic_DNA"/>
</dbReference>
<protein>
    <submittedName>
        <fullName evidence="1">Uncharacterized protein</fullName>
    </submittedName>
</protein>